<feature type="non-terminal residue" evidence="2">
    <location>
        <position position="1"/>
    </location>
</feature>
<feature type="compositionally biased region" description="Polar residues" evidence="1">
    <location>
        <begin position="1"/>
        <end position="19"/>
    </location>
</feature>
<feature type="compositionally biased region" description="Basic and acidic residues" evidence="1">
    <location>
        <begin position="20"/>
        <end position="29"/>
    </location>
</feature>
<dbReference type="AlphaFoldDB" id="A0A7J6VCW6"/>
<name>A0A7J6VCW6_THATH</name>
<evidence type="ECO:0000313" key="2">
    <source>
        <dbReference type="EMBL" id="KAF5182949.1"/>
    </source>
</evidence>
<proteinExistence type="predicted"/>
<reference evidence="2 3" key="1">
    <citation type="submission" date="2020-06" db="EMBL/GenBank/DDBJ databases">
        <title>Transcriptomic and genomic resources for Thalictrum thalictroides and T. hernandezii: Facilitating candidate gene discovery in an emerging model plant lineage.</title>
        <authorList>
            <person name="Arias T."/>
            <person name="Riano-Pachon D.M."/>
            <person name="Di Stilio V.S."/>
        </authorList>
    </citation>
    <scope>NUCLEOTIDE SEQUENCE [LARGE SCALE GENOMIC DNA]</scope>
    <source>
        <strain evidence="3">cv. WT478/WT964</strain>
        <tissue evidence="2">Leaves</tissue>
    </source>
</reference>
<sequence>YKLMDTNISNRNRPSASQLHRSDMSAEQHDALRARDRLRYRQRRDSLSEQQLNAYRQRRREQHQIRMQNISADQRAEYETIILPFYCTQADYFNNMSSTNMSKFPPKV</sequence>
<keyword evidence="3" id="KW-1185">Reference proteome</keyword>
<accession>A0A7J6VCW6</accession>
<protein>
    <submittedName>
        <fullName evidence="2">Uncharacterized protein</fullName>
    </submittedName>
</protein>
<gene>
    <name evidence="2" type="ORF">FRX31_027464</name>
</gene>
<comment type="caution">
    <text evidence="2">The sequence shown here is derived from an EMBL/GenBank/DDBJ whole genome shotgun (WGS) entry which is preliminary data.</text>
</comment>
<evidence type="ECO:0000256" key="1">
    <source>
        <dbReference type="SAM" id="MobiDB-lite"/>
    </source>
</evidence>
<organism evidence="2 3">
    <name type="scientific">Thalictrum thalictroides</name>
    <name type="common">Rue-anemone</name>
    <name type="synonym">Anemone thalictroides</name>
    <dbReference type="NCBI Taxonomy" id="46969"/>
    <lineage>
        <taxon>Eukaryota</taxon>
        <taxon>Viridiplantae</taxon>
        <taxon>Streptophyta</taxon>
        <taxon>Embryophyta</taxon>
        <taxon>Tracheophyta</taxon>
        <taxon>Spermatophyta</taxon>
        <taxon>Magnoliopsida</taxon>
        <taxon>Ranunculales</taxon>
        <taxon>Ranunculaceae</taxon>
        <taxon>Thalictroideae</taxon>
        <taxon>Thalictrum</taxon>
    </lineage>
</organism>
<feature type="region of interest" description="Disordered" evidence="1">
    <location>
        <begin position="1"/>
        <end position="29"/>
    </location>
</feature>
<dbReference type="Proteomes" id="UP000554482">
    <property type="component" value="Unassembled WGS sequence"/>
</dbReference>
<dbReference type="EMBL" id="JABWDY010034100">
    <property type="protein sequence ID" value="KAF5182949.1"/>
    <property type="molecule type" value="Genomic_DNA"/>
</dbReference>
<evidence type="ECO:0000313" key="3">
    <source>
        <dbReference type="Proteomes" id="UP000554482"/>
    </source>
</evidence>